<proteinExistence type="predicted"/>
<dbReference type="Gene3D" id="3.30.420.40">
    <property type="match status" value="2"/>
</dbReference>
<accession>A0A2Z6RY68</accession>
<evidence type="ECO:0000313" key="4">
    <source>
        <dbReference type="Proteomes" id="UP000247702"/>
    </source>
</evidence>
<dbReference type="AlphaFoldDB" id="A0A2Z6RY68"/>
<dbReference type="STRING" id="94130.A0A2Z6RY68"/>
<organism evidence="2 4">
    <name type="scientific">Rhizophagus clarus</name>
    <dbReference type="NCBI Taxonomy" id="94130"/>
    <lineage>
        <taxon>Eukaryota</taxon>
        <taxon>Fungi</taxon>
        <taxon>Fungi incertae sedis</taxon>
        <taxon>Mucoromycota</taxon>
        <taxon>Glomeromycotina</taxon>
        <taxon>Glomeromycetes</taxon>
        <taxon>Glomerales</taxon>
        <taxon>Glomeraceae</taxon>
        <taxon>Rhizophagus</taxon>
    </lineage>
</organism>
<keyword evidence="1" id="KW-0175">Coiled coil</keyword>
<gene>
    <name evidence="3" type="ORF">RCL2_002383100</name>
    <name evidence="2" type="ORF">RclHR1_07890015</name>
</gene>
<dbReference type="EMBL" id="BEXD01004191">
    <property type="protein sequence ID" value="GBC08048.1"/>
    <property type="molecule type" value="Genomic_DNA"/>
</dbReference>
<dbReference type="Proteomes" id="UP000615446">
    <property type="component" value="Unassembled WGS sequence"/>
</dbReference>
<dbReference type="InterPro" id="IPR043129">
    <property type="entry name" value="ATPase_NBD"/>
</dbReference>
<comment type="caution">
    <text evidence="2">The sequence shown here is derived from an EMBL/GenBank/DDBJ whole genome shotgun (WGS) entry which is preliminary data.</text>
</comment>
<keyword evidence="4" id="KW-1185">Reference proteome</keyword>
<sequence>MEQESSDTITDISNNQSNCDNIINDPLYKEIKLNKKLTEELKFSETLCNQFKNSLGKCYQDLQCNFNNINNILREKRELKKNIGDSNDHNSKLVKLLVENVEKKNNVIQRKDIEIQEKNKEIQEKIQEKDTVIQKKDNLIQQKDNLIKAKDKLIQGQKKEIKNIQKKYNEIKKDVKKPKQDEVDKMTREKDNKIQELVRKVQEKNNEIQNLARKIQDLEQNNYKLKDEVCEYLYALEAATNFRLSDNNKCNSVKDDIITLQHSVENCLTKCKDEKMALQEIKILVAIDFGTNYSSFAFVHKENPKNIETNHSWPGREGVLKTPTVLRYNETYTQVISWGHLALDEDDSEERSHLIELFKLHLSDLKDNRKHWLPPQLDYKKVIVDYLTQMRILIESTLDRRWPTIRFPQQVEFILTISDEWQHHNTRVLRECAFRAGLLTTLNSANLEFIIEQDAVALYCLSVVKDHNFHSGDAFLVADCGDSTVDIISRKFLQNKLSEITKRVGDLYGSTLVDKEFLLWLGRKVGSQALEKLKRRNYEQMQHLIQRFFCYRIKFKFDGDPESFKSLKLNLKMYCSDLQQYVAGEYKQQMEEAGWVIKLDFESVKEMFDPVISRIIKLVDNQLNDARERCCAIFLVGEFSQSPYLLSRVREAFINQVPIITVPASSSAAAVKGAIIYELNVEIE</sequence>
<evidence type="ECO:0000256" key="1">
    <source>
        <dbReference type="SAM" id="Coils"/>
    </source>
</evidence>
<evidence type="ECO:0000313" key="2">
    <source>
        <dbReference type="EMBL" id="GBC08048.1"/>
    </source>
</evidence>
<dbReference type="EMBL" id="BLAL01000257">
    <property type="protein sequence ID" value="GES97243.1"/>
    <property type="molecule type" value="Genomic_DNA"/>
</dbReference>
<dbReference type="Gene3D" id="3.90.640.10">
    <property type="entry name" value="Actin, Chain A, domain 4"/>
    <property type="match status" value="1"/>
</dbReference>
<dbReference type="SUPFAM" id="SSF53067">
    <property type="entry name" value="Actin-like ATPase domain"/>
    <property type="match status" value="2"/>
</dbReference>
<evidence type="ECO:0000313" key="3">
    <source>
        <dbReference type="EMBL" id="GES97243.1"/>
    </source>
</evidence>
<name>A0A2Z6RY68_9GLOM</name>
<dbReference type="PANTHER" id="PTHR14187:SF5">
    <property type="entry name" value="HEAT SHOCK 70 KDA PROTEIN 12A"/>
    <property type="match status" value="1"/>
</dbReference>
<reference evidence="3" key="2">
    <citation type="submission" date="2019-10" db="EMBL/GenBank/DDBJ databases">
        <title>Conservation and host-specific expression of non-tandemly repeated heterogenous ribosome RNA gene in arbuscular mycorrhizal fungi.</title>
        <authorList>
            <person name="Maeda T."/>
            <person name="Kobayashi Y."/>
            <person name="Nakagawa T."/>
            <person name="Ezawa T."/>
            <person name="Yamaguchi K."/>
            <person name="Bino T."/>
            <person name="Nishimoto Y."/>
            <person name="Shigenobu S."/>
            <person name="Kawaguchi M."/>
        </authorList>
    </citation>
    <scope>NUCLEOTIDE SEQUENCE</scope>
    <source>
        <strain evidence="3">HR1</strain>
    </source>
</reference>
<reference evidence="2 4" key="1">
    <citation type="submission" date="2017-11" db="EMBL/GenBank/DDBJ databases">
        <title>The genome of Rhizophagus clarus HR1 reveals common genetic basis of auxotrophy among arbuscular mycorrhizal fungi.</title>
        <authorList>
            <person name="Kobayashi Y."/>
        </authorList>
    </citation>
    <scope>NUCLEOTIDE SEQUENCE [LARGE SCALE GENOMIC DNA]</scope>
    <source>
        <strain evidence="2 4">HR1</strain>
    </source>
</reference>
<protein>
    <recommendedName>
        <fullName evidence="5">Hsp70 family protein</fullName>
    </recommendedName>
</protein>
<feature type="coiled-coil region" evidence="1">
    <location>
        <begin position="101"/>
        <end position="228"/>
    </location>
</feature>
<dbReference type="Proteomes" id="UP000247702">
    <property type="component" value="Unassembled WGS sequence"/>
</dbReference>
<dbReference type="PANTHER" id="PTHR14187">
    <property type="entry name" value="ALPHA KINASE/ELONGATION FACTOR 2 KINASE"/>
    <property type="match status" value="1"/>
</dbReference>
<dbReference type="OrthoDB" id="2963168at2759"/>
<evidence type="ECO:0008006" key="5">
    <source>
        <dbReference type="Google" id="ProtNLM"/>
    </source>
</evidence>